<keyword evidence="9" id="KW-1185">Reference proteome</keyword>
<name>A4S3U2_OSTLU</name>
<evidence type="ECO:0000259" key="7">
    <source>
        <dbReference type="Pfam" id="PF08801"/>
    </source>
</evidence>
<feature type="region of interest" description="Disordered" evidence="5">
    <location>
        <begin position="730"/>
        <end position="750"/>
    </location>
</feature>
<dbReference type="OrthoDB" id="338970at2759"/>
<evidence type="ECO:0000256" key="5">
    <source>
        <dbReference type="SAM" id="MobiDB-lite"/>
    </source>
</evidence>
<evidence type="ECO:0000256" key="4">
    <source>
        <dbReference type="ARBA" id="ARBA00023242"/>
    </source>
</evidence>
<feature type="domain" description="Nucleoporin Nup133/Nup155-like C-terminal" evidence="6">
    <location>
        <begin position="635"/>
        <end position="1291"/>
    </location>
</feature>
<dbReference type="InterPro" id="IPR042538">
    <property type="entry name" value="Nucleoporin_Nup155_C_3"/>
</dbReference>
<dbReference type="Proteomes" id="UP000001568">
    <property type="component" value="Chromosome 10"/>
</dbReference>
<feature type="domain" description="Nucleoporin Nup133/Nup155-like N-terminal" evidence="7">
    <location>
        <begin position="55"/>
        <end position="531"/>
    </location>
</feature>
<sequence>MRTRDRDADAREAMETAAKTVSKLAADAEQADLVELLREAPREAYSFQNAGWPSDVVGMKKEELPGVVLERYNTRQSVCFCGVLPEISRAWASVDNALFLWRLDVADDVPVEYSGEEQAIVAVGLVKPKSGVFLEAISYVLVIATTVELVMVGVCLEDDGRELTLHPLQYSCPTDATIMNDITSTPEGRIFLAGADEALYELVYAQSDTWHSKRCKKVRHSQNLSSLLPSVLRLKGSDALKQVVVDAKRGILYTRSEQGVVVVYDVGAAAKDAPRKVAEVKNVAQLAAQARGQGSLFASATSSVKKGAKLVHVALVHPEESSVVTLVAICADGRRIYLTALPPSRGYSYGVASGTGSSRQGPSRLSVVEQRDPPPQGGNQRGMTTAQALLNTTSRALEIEAGFYSSGVLLLSDATPNDSDARLILSNRDLALPPHLQLPPPTPPPSSGSGTRGLREVVTLEQLEGRCASSLGSLGEIPMPKSVQDAIDPPYPTGTLPEARVKSTGLLSELVTQYMCPRRTFVLMTNAGLVRFEKARPIDTLRSVLEKNIPEQIEEFFKSYGPIEAAAMCVALSVSGSESNAVILAAKRAFDDPRLTGEPSIVEDSYAQNQENNGGSFNMGRAIVQPVLTFSSAQRGLYLFTARIMSSTWERAIIVPVRAPVQTNLNGNSRPLSPAMKIANKALGAVQAAARYMSEEPALRCSLDPTLLKNLHDRLMPLVTFLKQRRPRISSGATMSQTKRRRVRSSGSELTALQEEERSLSALSALVSRTAQALSLIRIIITDERFSRVADMLPSAIRKELSQLTLKKLVSTTHGARLAGALIEAMMSHIMSHARHSAEELAAELQKGCPDFFGADSRTFYHARDLLQLARDARARKENVLRDQYVNDAIALFMKVPTSGDLSAVCAELVDLRAFHGVTAVPLAAAAALEARAEEARFTMHSQPNVDMVDLQSCFEVTCTTIRALATGRADADAEPGSLSRVAAEELPEDIRERGLVKILEQLQRVSGADSQDFMHRVFAELIAVRRDAMLLSLPAAMLEPYLVNKSALTSAQQGGALTPDEARHLDLLAQLYAARSLFGLAAQVDCSLAERRCANDETFSLDQRMALFERALMHARKSVDGGLTNGLDTSFCENVDSKIKLLDMQRRVLGVCIERSRQARATGSSNAPEEAFVYELERELKQLSDLYNDFAKPCELWDICLEMVHFSQYHDPDGEIVCDLWDKLLLQAASRAPSAATCLREACLVVRALGVKLFPSDVAFPVIHVALRLELMAAGLWGVPDVAVEAHVDDEYDTSEVADALVVACKGLAEPVQRAYDRLLATPAQRMHDKRLSKVDALQTPRLRLRLLRSVYFVLQLWDQSLVPKATAYGEPRAYATGGHVRAAIGDLCVSYASESRRMQCPNEVIRANAEELAAAFDTFGRRLLSS</sequence>
<dbReference type="STRING" id="436017.A4S3U2"/>
<evidence type="ECO:0000256" key="3">
    <source>
        <dbReference type="ARBA" id="ARBA00022448"/>
    </source>
</evidence>
<dbReference type="Pfam" id="PF08801">
    <property type="entry name" value="Nucleoporin_N"/>
    <property type="match status" value="1"/>
</dbReference>
<protein>
    <submittedName>
        <fullName evidence="8">Uncharacterized protein</fullName>
    </submittedName>
</protein>
<dbReference type="GO" id="GO:0000972">
    <property type="term" value="P:transcription-dependent tethering of RNA polymerase II gene DNA at nuclear periphery"/>
    <property type="evidence" value="ECO:0007669"/>
    <property type="project" value="TreeGrafter"/>
</dbReference>
<dbReference type="KEGG" id="olu:OSTLU_17095"/>
<evidence type="ECO:0000259" key="6">
    <source>
        <dbReference type="Pfam" id="PF03177"/>
    </source>
</evidence>
<dbReference type="HOGENOM" id="CLU_000429_1_0_1"/>
<evidence type="ECO:0000256" key="1">
    <source>
        <dbReference type="ARBA" id="ARBA00004123"/>
    </source>
</evidence>
<dbReference type="InterPro" id="IPR004870">
    <property type="entry name" value="Nucleoporin_Nup155"/>
</dbReference>
<dbReference type="PANTHER" id="PTHR10350">
    <property type="entry name" value="NUCLEAR PORE COMPLEX PROTEIN NUP155"/>
    <property type="match status" value="1"/>
</dbReference>
<organism evidence="8 9">
    <name type="scientific">Ostreococcus lucimarinus (strain CCE9901)</name>
    <dbReference type="NCBI Taxonomy" id="436017"/>
    <lineage>
        <taxon>Eukaryota</taxon>
        <taxon>Viridiplantae</taxon>
        <taxon>Chlorophyta</taxon>
        <taxon>Mamiellophyceae</taxon>
        <taxon>Mamiellales</taxon>
        <taxon>Bathycoccaceae</taxon>
        <taxon>Ostreococcus</taxon>
    </lineage>
</organism>
<dbReference type="Gene3D" id="1.20.58.1780">
    <property type="match status" value="1"/>
</dbReference>
<dbReference type="InterPro" id="IPR042537">
    <property type="entry name" value="Nucleoporin_Nup155_C_2"/>
</dbReference>
<dbReference type="GO" id="GO:0044611">
    <property type="term" value="C:nuclear pore inner ring"/>
    <property type="evidence" value="ECO:0007669"/>
    <property type="project" value="TreeGrafter"/>
</dbReference>
<evidence type="ECO:0000313" key="9">
    <source>
        <dbReference type="Proteomes" id="UP000001568"/>
    </source>
</evidence>
<dbReference type="RefSeq" id="XP_001419980.1">
    <property type="nucleotide sequence ID" value="XM_001419943.1"/>
</dbReference>
<comment type="similarity">
    <text evidence="2">Belongs to the non-repetitive/WGA-negative nucleoporin family.</text>
</comment>
<dbReference type="InterPro" id="IPR014908">
    <property type="entry name" value="Nucleoporin_Nup133/Nup155_N"/>
</dbReference>
<dbReference type="PANTHER" id="PTHR10350:SF6">
    <property type="entry name" value="NUCLEAR PORE COMPLEX PROTEIN NUP155"/>
    <property type="match status" value="1"/>
</dbReference>
<comment type="subcellular location">
    <subcellularLocation>
        <location evidence="1">Nucleus</location>
    </subcellularLocation>
</comment>
<dbReference type="EMBL" id="CP000590">
    <property type="protein sequence ID" value="ABO98273.1"/>
    <property type="molecule type" value="Genomic_DNA"/>
</dbReference>
<dbReference type="InterPro" id="IPR007187">
    <property type="entry name" value="Nucleoporin_Nup133/Nup155_C"/>
</dbReference>
<dbReference type="Gramene" id="ABO98273">
    <property type="protein sequence ID" value="ABO98273"/>
    <property type="gene ID" value="OSTLU_17095"/>
</dbReference>
<keyword evidence="4" id="KW-0539">Nucleus</keyword>
<evidence type="ECO:0000256" key="2">
    <source>
        <dbReference type="ARBA" id="ARBA00007373"/>
    </source>
</evidence>
<dbReference type="eggNOG" id="KOG1900">
    <property type="taxonomic scope" value="Eukaryota"/>
</dbReference>
<feature type="compositionally biased region" description="Polar residues" evidence="5">
    <location>
        <begin position="354"/>
        <end position="363"/>
    </location>
</feature>
<dbReference type="GO" id="GO:0036228">
    <property type="term" value="P:protein localization to nuclear inner membrane"/>
    <property type="evidence" value="ECO:0007669"/>
    <property type="project" value="TreeGrafter"/>
</dbReference>
<gene>
    <name evidence="8" type="ORF">OSTLU_17095</name>
</gene>
<keyword evidence="3" id="KW-0813">Transport</keyword>
<dbReference type="Pfam" id="PF03177">
    <property type="entry name" value="Nucleoporin_C"/>
    <property type="match status" value="1"/>
</dbReference>
<dbReference type="OMA" id="SWAPFQK"/>
<dbReference type="Gene3D" id="1.25.40.450">
    <property type="entry name" value="Nucleoporin, helical domain, N-terminal subdomain"/>
    <property type="match status" value="1"/>
</dbReference>
<proteinExistence type="inferred from homology"/>
<dbReference type="GO" id="GO:0017056">
    <property type="term" value="F:structural constituent of nuclear pore"/>
    <property type="evidence" value="ECO:0007669"/>
    <property type="project" value="InterPro"/>
</dbReference>
<dbReference type="GeneID" id="5004162"/>
<dbReference type="Gene3D" id="1.25.40.440">
    <property type="entry name" value="Nucleoporin, helical domain, central subdomain"/>
    <property type="match status" value="1"/>
</dbReference>
<dbReference type="GO" id="GO:0006405">
    <property type="term" value="P:RNA export from nucleus"/>
    <property type="evidence" value="ECO:0007669"/>
    <property type="project" value="TreeGrafter"/>
</dbReference>
<evidence type="ECO:0000313" key="8">
    <source>
        <dbReference type="EMBL" id="ABO98273.1"/>
    </source>
</evidence>
<dbReference type="InterPro" id="IPR042533">
    <property type="entry name" value="Nucleoporin_Nup155_C_1"/>
</dbReference>
<reference evidence="8 9" key="1">
    <citation type="journal article" date="2007" name="Proc. Natl. Acad. Sci. U.S.A.">
        <title>The tiny eukaryote Ostreococcus provides genomic insights into the paradox of plankton speciation.</title>
        <authorList>
            <person name="Palenik B."/>
            <person name="Grimwood J."/>
            <person name="Aerts A."/>
            <person name="Rouze P."/>
            <person name="Salamov A."/>
            <person name="Putnam N."/>
            <person name="Dupont C."/>
            <person name="Jorgensen R."/>
            <person name="Derelle E."/>
            <person name="Rombauts S."/>
            <person name="Zhou K."/>
            <person name="Otillar R."/>
            <person name="Merchant S.S."/>
            <person name="Podell S."/>
            <person name="Gaasterland T."/>
            <person name="Napoli C."/>
            <person name="Gendler K."/>
            <person name="Manuell A."/>
            <person name="Tai V."/>
            <person name="Vallon O."/>
            <person name="Piganeau G."/>
            <person name="Jancek S."/>
            <person name="Heijde M."/>
            <person name="Jabbari K."/>
            <person name="Bowler C."/>
            <person name="Lohr M."/>
            <person name="Robbens S."/>
            <person name="Werner G."/>
            <person name="Dubchak I."/>
            <person name="Pazour G.J."/>
            <person name="Ren Q."/>
            <person name="Paulsen I."/>
            <person name="Delwiche C."/>
            <person name="Schmutz J."/>
            <person name="Rokhsar D."/>
            <person name="Van de Peer Y."/>
            <person name="Moreau H."/>
            <person name="Grigoriev I.V."/>
        </authorList>
    </citation>
    <scope>NUCLEOTIDE SEQUENCE [LARGE SCALE GENOMIC DNA]</scope>
    <source>
        <strain evidence="8 9">CCE9901</strain>
    </source>
</reference>
<accession>A4S3U2</accession>
<dbReference type="GO" id="GO:0006606">
    <property type="term" value="P:protein import into nucleus"/>
    <property type="evidence" value="ECO:0007669"/>
    <property type="project" value="TreeGrafter"/>
</dbReference>
<feature type="region of interest" description="Disordered" evidence="5">
    <location>
        <begin position="351"/>
        <end position="382"/>
    </location>
</feature>
<dbReference type="Gene3D" id="1.20.120.1880">
    <property type="entry name" value="Nucleoporin, helical C-terminal domain"/>
    <property type="match status" value="1"/>
</dbReference>